<keyword evidence="4" id="KW-1185">Reference proteome</keyword>
<dbReference type="EMBL" id="JACAZH010000004">
    <property type="protein sequence ID" value="KAF7371168.1"/>
    <property type="molecule type" value="Genomic_DNA"/>
</dbReference>
<dbReference type="OrthoDB" id="2310150at2759"/>
<dbReference type="CDD" id="cd19075">
    <property type="entry name" value="AKR_AKR7A1-5"/>
    <property type="match status" value="1"/>
</dbReference>
<reference evidence="3" key="1">
    <citation type="submission" date="2020-05" db="EMBL/GenBank/DDBJ databases">
        <title>Mycena genomes resolve the evolution of fungal bioluminescence.</title>
        <authorList>
            <person name="Tsai I.J."/>
        </authorList>
    </citation>
    <scope>NUCLEOTIDE SEQUENCE</scope>
    <source>
        <strain evidence="3">160909Yilan</strain>
    </source>
</reference>
<dbReference type="AlphaFoldDB" id="A0A8H6Z2P6"/>
<evidence type="ECO:0000259" key="2">
    <source>
        <dbReference type="Pfam" id="PF00248"/>
    </source>
</evidence>
<protein>
    <submittedName>
        <fullName evidence="3">Aflatoxin B1 aldehyde reductase member 3</fullName>
    </submittedName>
</protein>
<organism evidence="3 4">
    <name type="scientific">Mycena sanguinolenta</name>
    <dbReference type="NCBI Taxonomy" id="230812"/>
    <lineage>
        <taxon>Eukaryota</taxon>
        <taxon>Fungi</taxon>
        <taxon>Dikarya</taxon>
        <taxon>Basidiomycota</taxon>
        <taxon>Agaricomycotina</taxon>
        <taxon>Agaricomycetes</taxon>
        <taxon>Agaricomycetidae</taxon>
        <taxon>Agaricales</taxon>
        <taxon>Marasmiineae</taxon>
        <taxon>Mycenaceae</taxon>
        <taxon>Mycena</taxon>
    </lineage>
</organism>
<feature type="domain" description="NADP-dependent oxidoreductase" evidence="2">
    <location>
        <begin position="14"/>
        <end position="326"/>
    </location>
</feature>
<evidence type="ECO:0000313" key="3">
    <source>
        <dbReference type="EMBL" id="KAF7371168.1"/>
    </source>
</evidence>
<dbReference type="InterPro" id="IPR050523">
    <property type="entry name" value="AKR_Detox_Biosynth"/>
</dbReference>
<name>A0A8H6Z2P6_9AGAR</name>
<evidence type="ECO:0000313" key="4">
    <source>
        <dbReference type="Proteomes" id="UP000623467"/>
    </source>
</evidence>
<dbReference type="PANTHER" id="PTHR43364">
    <property type="entry name" value="NADH-SPECIFIC METHYLGLYOXAL REDUCTASE-RELATED"/>
    <property type="match status" value="1"/>
</dbReference>
<dbReference type="Proteomes" id="UP000623467">
    <property type="component" value="Unassembled WGS sequence"/>
</dbReference>
<dbReference type="Pfam" id="PF00248">
    <property type="entry name" value="Aldo_ket_red"/>
    <property type="match status" value="1"/>
</dbReference>
<dbReference type="GO" id="GO:0016491">
    <property type="term" value="F:oxidoreductase activity"/>
    <property type="evidence" value="ECO:0007669"/>
    <property type="project" value="UniProtKB-KW"/>
</dbReference>
<evidence type="ECO:0000256" key="1">
    <source>
        <dbReference type="ARBA" id="ARBA00023002"/>
    </source>
</evidence>
<proteinExistence type="predicted"/>
<accession>A0A8H6Z2P6</accession>
<gene>
    <name evidence="3" type="ORF">MSAN_00752300</name>
</gene>
<dbReference type="PANTHER" id="PTHR43364:SF4">
    <property type="entry name" value="NAD(P)-LINKED OXIDOREDUCTASE SUPERFAMILY PROTEIN"/>
    <property type="match status" value="1"/>
</dbReference>
<dbReference type="Gene3D" id="3.20.20.100">
    <property type="entry name" value="NADP-dependent oxidoreductase domain"/>
    <property type="match status" value="1"/>
</dbReference>
<dbReference type="InterPro" id="IPR036812">
    <property type="entry name" value="NAD(P)_OxRdtase_dom_sf"/>
</dbReference>
<comment type="caution">
    <text evidence="3">The sequence shown here is derived from an EMBL/GenBank/DDBJ whole genome shotgun (WGS) entry which is preliminary data.</text>
</comment>
<keyword evidence="1" id="KW-0560">Oxidoreductase</keyword>
<dbReference type="InterPro" id="IPR023210">
    <property type="entry name" value="NADP_OxRdtase_dom"/>
</dbReference>
<sequence length="338" mass="37448">MSSTTTAQKTALNVVLGAMTVGEPGTDGARVDNVQDIEAILDVVRKHGHNEIDTARAYCSGTSEVILGKTDWQEKGILIASKLYPLHPHMPEFTGAHTPEGLRKALMASLKALNTDKIEIWYLHGPDRSVPYEVTLKAIDELYREGHFKRFGISNYMSWEVAEIVGICKQHGYVQPAVYQGIYNAIHRLVEPELFPALRKFGISFYGFNPLAGGFFTDRYTSMDVKPETGSRYDPERFQGKAYRGRYWKTEYFDALGPVRTVASAHGLTMAEVALRWVSHHSLMRAASGDAVIIGGSSLKHVEENLVDLEKGPLPDDVVAALDEAWAAVKASSSSYFH</sequence>
<dbReference type="SUPFAM" id="SSF51430">
    <property type="entry name" value="NAD(P)-linked oxidoreductase"/>
    <property type="match status" value="1"/>
</dbReference>